<dbReference type="EMBL" id="MPUH01000694">
    <property type="protein sequence ID" value="OMJ75378.1"/>
    <property type="molecule type" value="Genomic_DNA"/>
</dbReference>
<accession>A0A1R2BF20</accession>
<comment type="caution">
    <text evidence="2">The sequence shown here is derived from an EMBL/GenBank/DDBJ whole genome shotgun (WGS) entry which is preliminary data.</text>
</comment>
<dbReference type="Proteomes" id="UP000187209">
    <property type="component" value="Unassembled WGS sequence"/>
</dbReference>
<keyword evidence="1" id="KW-1133">Transmembrane helix</keyword>
<proteinExistence type="predicted"/>
<evidence type="ECO:0000313" key="2">
    <source>
        <dbReference type="EMBL" id="OMJ75378.1"/>
    </source>
</evidence>
<name>A0A1R2BF20_9CILI</name>
<feature type="transmembrane region" description="Helical" evidence="1">
    <location>
        <begin position="49"/>
        <end position="70"/>
    </location>
</feature>
<keyword evidence="1" id="KW-0472">Membrane</keyword>
<keyword evidence="3" id="KW-1185">Reference proteome</keyword>
<gene>
    <name evidence="2" type="ORF">SteCoe_25495</name>
</gene>
<reference evidence="2 3" key="1">
    <citation type="submission" date="2016-11" db="EMBL/GenBank/DDBJ databases">
        <title>The macronuclear genome of Stentor coeruleus: a giant cell with tiny introns.</title>
        <authorList>
            <person name="Slabodnick M."/>
            <person name="Ruby J.G."/>
            <person name="Reiff S.B."/>
            <person name="Swart E.C."/>
            <person name="Gosai S."/>
            <person name="Prabakaran S."/>
            <person name="Witkowska E."/>
            <person name="Larue G.E."/>
            <person name="Fisher S."/>
            <person name="Freeman R.M."/>
            <person name="Gunawardena J."/>
            <person name="Chu W."/>
            <person name="Stover N.A."/>
            <person name="Gregory B.D."/>
            <person name="Nowacki M."/>
            <person name="Derisi J."/>
            <person name="Roy S.W."/>
            <person name="Marshall W.F."/>
            <person name="Sood P."/>
        </authorList>
    </citation>
    <scope>NUCLEOTIDE SEQUENCE [LARGE SCALE GENOMIC DNA]</scope>
    <source>
        <strain evidence="2">WM001</strain>
    </source>
</reference>
<evidence type="ECO:0000313" key="3">
    <source>
        <dbReference type="Proteomes" id="UP000187209"/>
    </source>
</evidence>
<feature type="transmembrane region" description="Helical" evidence="1">
    <location>
        <begin position="90"/>
        <end position="106"/>
    </location>
</feature>
<protein>
    <submittedName>
        <fullName evidence="2">Uncharacterized protein</fullName>
    </submittedName>
</protein>
<dbReference type="AlphaFoldDB" id="A0A1R2BF20"/>
<keyword evidence="1" id="KW-0812">Transmembrane</keyword>
<sequence length="171" mass="20190">MDIRDEEFLKKKQEFLRKKQAEEISAKNIINAINQTEEMRNKVYSNANIGGQGNAMVLGFLSTCFCLFTMTKRFKHYFPKGYEFFSQTHMIKVIVILVSFKIGLIFEQKLYERGGDPIGTKDYMSMFDYTESLKRKRLDSLSYAERFRIVTDYDFEKYAKIVKEYFSSSKS</sequence>
<evidence type="ECO:0000256" key="1">
    <source>
        <dbReference type="SAM" id="Phobius"/>
    </source>
</evidence>
<organism evidence="2 3">
    <name type="scientific">Stentor coeruleus</name>
    <dbReference type="NCBI Taxonomy" id="5963"/>
    <lineage>
        <taxon>Eukaryota</taxon>
        <taxon>Sar</taxon>
        <taxon>Alveolata</taxon>
        <taxon>Ciliophora</taxon>
        <taxon>Postciliodesmatophora</taxon>
        <taxon>Heterotrichea</taxon>
        <taxon>Heterotrichida</taxon>
        <taxon>Stentoridae</taxon>
        <taxon>Stentor</taxon>
    </lineage>
</organism>